<dbReference type="CDD" id="cd05274">
    <property type="entry name" value="KR_FAS_SDR_x"/>
    <property type="match status" value="1"/>
</dbReference>
<dbReference type="SUPFAM" id="SSF53901">
    <property type="entry name" value="Thiolase-like"/>
    <property type="match status" value="1"/>
</dbReference>
<dbReference type="InterPro" id="IPR020807">
    <property type="entry name" value="PKS_DH"/>
</dbReference>
<keyword evidence="2" id="KW-0596">Phosphopantetheine</keyword>
<evidence type="ECO:0000256" key="3">
    <source>
        <dbReference type="ARBA" id="ARBA00022553"/>
    </source>
</evidence>
<dbReference type="Pfam" id="PF14765">
    <property type="entry name" value="PS-DH"/>
    <property type="match status" value="1"/>
</dbReference>
<name>A0AAD5A2W2_SILAS</name>
<dbReference type="Pfam" id="PF00550">
    <property type="entry name" value="PP-binding"/>
    <property type="match status" value="1"/>
</dbReference>
<evidence type="ECO:0000256" key="6">
    <source>
        <dbReference type="PROSITE-ProRule" id="PRU01363"/>
    </source>
</evidence>
<keyword evidence="4" id="KW-0808">Transferase</keyword>
<feature type="active site" description="Proton donor; for dehydratase activity" evidence="6">
    <location>
        <position position="1133"/>
    </location>
</feature>
<dbReference type="InterPro" id="IPR018201">
    <property type="entry name" value="Ketoacyl_synth_AS"/>
</dbReference>
<dbReference type="SMART" id="SM00825">
    <property type="entry name" value="PKS_KS"/>
    <property type="match status" value="1"/>
</dbReference>
<dbReference type="CDD" id="cd00833">
    <property type="entry name" value="PKS"/>
    <property type="match status" value="1"/>
</dbReference>
<dbReference type="Proteomes" id="UP001205998">
    <property type="component" value="Unassembled WGS sequence"/>
</dbReference>
<dbReference type="InterPro" id="IPR032821">
    <property type="entry name" value="PKS_assoc"/>
</dbReference>
<dbReference type="InterPro" id="IPR009081">
    <property type="entry name" value="PP-bd_ACP"/>
</dbReference>
<dbReference type="EMBL" id="MU580030">
    <property type="protein sequence ID" value="KAI5608776.1"/>
    <property type="molecule type" value="Genomic_DNA"/>
</dbReference>
<dbReference type="InterPro" id="IPR049551">
    <property type="entry name" value="PKS_DH_C"/>
</dbReference>
<dbReference type="Pfam" id="PF21089">
    <property type="entry name" value="PKS_DH_N"/>
    <property type="match status" value="1"/>
</dbReference>
<comment type="catalytic activity">
    <reaction evidence="5">
        <text>holo-[ACP] + malonyl-CoA = malonyl-[ACP] + CoA</text>
        <dbReference type="Rhea" id="RHEA:41792"/>
        <dbReference type="Rhea" id="RHEA-COMP:9623"/>
        <dbReference type="Rhea" id="RHEA-COMP:9685"/>
        <dbReference type="ChEBI" id="CHEBI:57287"/>
        <dbReference type="ChEBI" id="CHEBI:57384"/>
        <dbReference type="ChEBI" id="CHEBI:64479"/>
        <dbReference type="ChEBI" id="CHEBI:78449"/>
        <dbReference type="EC" id="2.3.1.39"/>
    </reaction>
    <physiologicalReaction direction="left-to-right" evidence="5">
        <dbReference type="Rhea" id="RHEA:41793"/>
    </physiologicalReaction>
</comment>
<dbReference type="InterPro" id="IPR014030">
    <property type="entry name" value="Ketoacyl_synth_N"/>
</dbReference>
<dbReference type="SMART" id="SM00826">
    <property type="entry name" value="PKS_DH"/>
    <property type="match status" value="1"/>
</dbReference>
<dbReference type="InterPro" id="IPR049552">
    <property type="entry name" value="PKS_DH_N"/>
</dbReference>
<comment type="caution">
    <text evidence="10">The sequence shown here is derived from an EMBL/GenBank/DDBJ whole genome shotgun (WGS) entry which is preliminary data.</text>
</comment>
<dbReference type="PROSITE" id="PS52019">
    <property type="entry name" value="PKS_MFAS_DH"/>
    <property type="match status" value="1"/>
</dbReference>
<dbReference type="PROSITE" id="PS52004">
    <property type="entry name" value="KS3_2"/>
    <property type="match status" value="1"/>
</dbReference>
<dbReference type="Gene3D" id="3.40.366.10">
    <property type="entry name" value="Malonyl-Coenzyme A Acyl Carrier Protein, domain 2"/>
    <property type="match status" value="1"/>
</dbReference>
<dbReference type="Pfam" id="PF00698">
    <property type="entry name" value="Acyl_transf_1"/>
    <property type="match status" value="1"/>
</dbReference>
<dbReference type="PROSITE" id="PS00606">
    <property type="entry name" value="KS3_1"/>
    <property type="match status" value="1"/>
</dbReference>
<dbReference type="InterPro" id="IPR016036">
    <property type="entry name" value="Malonyl_transacylase_ACP-bd"/>
</dbReference>
<feature type="domain" description="PKS/mFAS DH" evidence="9">
    <location>
        <begin position="933"/>
        <end position="1215"/>
    </location>
</feature>
<dbReference type="PROSITE" id="PS50075">
    <property type="entry name" value="CARRIER"/>
    <property type="match status" value="1"/>
</dbReference>
<dbReference type="Pfam" id="PF08659">
    <property type="entry name" value="KR"/>
    <property type="match status" value="1"/>
</dbReference>
<evidence type="ECO:0000256" key="4">
    <source>
        <dbReference type="ARBA" id="ARBA00022679"/>
    </source>
</evidence>
<dbReference type="PANTHER" id="PTHR45681:SF8">
    <property type="entry name" value="CARRIER DOMAIN-CONTAINING PROTEIN"/>
    <property type="match status" value="1"/>
</dbReference>
<evidence type="ECO:0000256" key="1">
    <source>
        <dbReference type="ARBA" id="ARBA00005194"/>
    </source>
</evidence>
<dbReference type="SUPFAM" id="SSF55048">
    <property type="entry name" value="Probable ACP-binding domain of malonyl-CoA ACP transacylase"/>
    <property type="match status" value="1"/>
</dbReference>
<protein>
    <submittedName>
        <fullName evidence="10">Polyketide synthase 1 isoform X2</fullName>
    </submittedName>
</protein>
<dbReference type="Pfam" id="PF16197">
    <property type="entry name" value="KAsynt_C_assoc"/>
    <property type="match status" value="1"/>
</dbReference>
<proteinExistence type="predicted"/>
<dbReference type="InterPro" id="IPR036736">
    <property type="entry name" value="ACP-like_sf"/>
</dbReference>
<dbReference type="InterPro" id="IPR016035">
    <property type="entry name" value="Acyl_Trfase/lysoPLipase"/>
</dbReference>
<dbReference type="InterPro" id="IPR014031">
    <property type="entry name" value="Ketoacyl_synth_C"/>
</dbReference>
<dbReference type="SUPFAM" id="SSF47336">
    <property type="entry name" value="ACP-like"/>
    <property type="match status" value="1"/>
</dbReference>
<gene>
    <name evidence="10" type="ORF">C0J50_6345</name>
</gene>
<dbReference type="Gene3D" id="3.10.129.110">
    <property type="entry name" value="Polyketide synthase dehydratase"/>
    <property type="match status" value="1"/>
</dbReference>
<sequence>MDTGTCTQIPNRNSKDEAVYGVVPKLISVEELLVRQTTWMKILLLLALDVASQEDVCAIHAGEGLDNFWKVLVEGKNCAVDIPEQRFDIKQWYDPDDTILGKIQTTKAAFIDGFNEFDHRFFGISEAEANCMDPQQKLLLQCSFRALEDSGIPMEKVSGSRTGVYIGLMNRDYETLRNNSPSTITHYNGTGTAMSIAANRISYTFNLTGPSFAIDSACSSSLVALHSACQAIRQGDCEMALCGGVSCILEPRVFVALSKAKMISPEGTSKPFCRRADGYGRGEGCGIVLLKTLKKALQDFDHIWGIVCKTAVNQDGHTVTPITKPSMVQQEELLKRIYSTGTYMMDVQYIESHGTGTPVGDSVEAESISKVIAKARSLEVGPLLIGSVKSNIGHTESAAGVAGLIKVLLMMKHETIVPSVFYSEESSSIDVKALNLKIPTKAEKWHCNSSMERVAGINNFGFGGTNAHAIIREYKHGASSNLESFGSRKLFPLSAATSKSIELCIADTYQRISTDSKIDLRTLLYTSACRRSHIKHKYRKVYVTTSLSDLEEQLKTSLNIKLDAIKPDPKVVFVFCGNGVTYRGMCKQLLEEEPVFREKVREVENIFQNYRSTSILQKIGSSFDNDDFSKPDIVQPLLFAIQVATAHLLKHWGIRPTAVLGHSVGEVAAAHCSGLLSLEEAVKVIYYRSVLQSKVTGGKMLVVGNVTVSDILKILPAYTGKVCLAALNSPQSCVLSGEKDAIESVHQMLNKSFKTKNVFLHVLEVPAAYHSHMMDPVLTHIRDSIGSLNRHEMECELFSTVTGRACGVGDFVTGDYWARNIRNPVAFQQALKAVASIGKNIIFVEIGPRRALQRNIMETLGNDAVVLSSIQPDKDQDALLSVVSKLFELGVNVDWDQLYNGFQSTPASYPVYQFNCPKNDVYFEEVRQGNEVMALLRHPLIISHKENSRIFKCSLSIEATPYLWEHKSNGIAIAPGALYAELALASVIESLFPKIPLTSLQLTINFQNLLVLSKSLYSLKVQLEPDEDKTLFQIWSSSTKHASGTIAHRNGPAVVDHQNIVLDAVFKRCPSVITKEQVYVTLNQAGFEYGPYFQQLGDIQYGEDFKEAVADIRIPDQLFTQVYNYCLHPVVLDYFFQLTAVLGLSNSTIRQGFPSAIGSMVITAPLCKEMVIYMRLTQEMAEYFEVCGCFTDRKGQTLIELKDVRITLVGDSAVVTDFYFFHNERLTVSEFTSIDRKPKAVVFEDTLGISNALKTYLHTSSVFISPTSLSSLQVPDFLLHLDHHTADMEKVVFICSCQNLSFLKTETVLEQLADICELYRHIVLTLKKCKHLRTLHAITYRSSESTVDHISPGFVLSGMTRACAAELSEISFQLIDLATVSSEDIKALGYVLCSYKSHEFPEVMISQGQVQSTEITRTALNKIAKGVNSLWSDCFVLLTANPYEMACLSAIPNNEEHDFNDRKNVEVQLGKICMHSSDYFPVSQSCLKFGQTLYWSKHKPQNHKLLALDFSGTVTAVGKDVRNLKVGDHIVACYPTVAASKVTIPEDACYKTKRIQFLKDIPCVSYIILAWEILHTASRIVKQKKILCIFSTTPDSTLMKVLTVTANKSGWNVFTEMKLNGLSQCSDHCPVFVLIPPYDQACLAQLRSETSAKHIFLVCDNNVLPTSILPNDNENMCFHFVQLYDIFQKSHLKTQNSVVNRWIKMMHLDSILSLQSKVFQPTQSESEGIGSYFTAKALSLIVLNNNGSMPERSQIYLHPRPMRLFSKTAVYIVSGGLSGLGLETVTFISHWGGKCIATLSRSAPSVETQLHINNLKKRYGARILTLQCDVSVPDEVLEAITVIGQNFPSCPIKGVFHSAAVLHDGLLETLNKSLFEKVMRPKVSGALNLHYATLNCKVDYFVCYSSISSFIGNASQANYAAANSFLDTLCHYRRNAGLAGQSINWGPLKLGLLFNKANFQKFLEAKGLMTMEVSEIHEALKHCLLENKPQQVVCKFNFRNLKNNVLSQNTSLKLRLAGLIEKELEIKAVIESRKDPQSSFDDYIRDMVSGVCNVDADDCEPESCLASLGIDSMLAMTLQNQMFQDIGVNISLATLLDPNITLNSLATLLKESNDKE</sequence>
<dbReference type="SUPFAM" id="SSF51735">
    <property type="entry name" value="NAD(P)-binding Rossmann-fold domains"/>
    <property type="match status" value="1"/>
</dbReference>
<feature type="region of interest" description="N-terminal hotdog fold" evidence="6">
    <location>
        <begin position="933"/>
        <end position="1060"/>
    </location>
</feature>
<evidence type="ECO:0000313" key="11">
    <source>
        <dbReference type="Proteomes" id="UP001205998"/>
    </source>
</evidence>
<reference evidence="10" key="1">
    <citation type="submission" date="2018-07" db="EMBL/GenBank/DDBJ databases">
        <title>Comparative genomics of catfishes provides insights into carnivory and benthic adaptation.</title>
        <authorList>
            <person name="Zhang Y."/>
            <person name="Wang D."/>
            <person name="Peng Z."/>
            <person name="Zheng S."/>
            <person name="Shao F."/>
            <person name="Tao W."/>
        </authorList>
    </citation>
    <scope>NUCLEOTIDE SEQUENCE</scope>
    <source>
        <strain evidence="10">Chongqing</strain>
    </source>
</reference>
<dbReference type="SUPFAM" id="SSF50129">
    <property type="entry name" value="GroES-like"/>
    <property type="match status" value="1"/>
</dbReference>
<dbReference type="Gene3D" id="3.30.70.250">
    <property type="entry name" value="Malonyl-CoA ACP transacylase, ACP-binding"/>
    <property type="match status" value="1"/>
</dbReference>
<comment type="pathway">
    <text evidence="1">Lipid metabolism; fatty acid biosynthesis.</text>
</comment>
<dbReference type="InterPro" id="IPR013968">
    <property type="entry name" value="PKS_KR"/>
</dbReference>
<dbReference type="InterPro" id="IPR014043">
    <property type="entry name" value="Acyl_transferase_dom"/>
</dbReference>
<evidence type="ECO:0000259" key="9">
    <source>
        <dbReference type="PROSITE" id="PS52019"/>
    </source>
</evidence>
<dbReference type="InterPro" id="IPR011032">
    <property type="entry name" value="GroES-like_sf"/>
</dbReference>
<evidence type="ECO:0000259" key="8">
    <source>
        <dbReference type="PROSITE" id="PS52004"/>
    </source>
</evidence>
<evidence type="ECO:0000256" key="2">
    <source>
        <dbReference type="ARBA" id="ARBA00022450"/>
    </source>
</evidence>
<dbReference type="InterPro" id="IPR001227">
    <property type="entry name" value="Ac_transferase_dom_sf"/>
</dbReference>
<dbReference type="GO" id="GO:0006633">
    <property type="term" value="P:fatty acid biosynthetic process"/>
    <property type="evidence" value="ECO:0007669"/>
    <property type="project" value="InterPro"/>
</dbReference>
<feature type="domain" description="Carrier" evidence="7">
    <location>
        <begin position="2038"/>
        <end position="2113"/>
    </location>
</feature>
<dbReference type="GO" id="GO:0004314">
    <property type="term" value="F:[acyl-carrier-protein] S-malonyltransferase activity"/>
    <property type="evidence" value="ECO:0007669"/>
    <property type="project" value="UniProtKB-EC"/>
</dbReference>
<dbReference type="Gene3D" id="3.90.180.10">
    <property type="entry name" value="Medium-chain alcohol dehydrogenases, catalytic domain"/>
    <property type="match status" value="1"/>
</dbReference>
<dbReference type="SMART" id="SM00827">
    <property type="entry name" value="PKS_AT"/>
    <property type="match status" value="1"/>
</dbReference>
<feature type="domain" description="Ketosynthase family 3 (KS3)" evidence="8">
    <location>
        <begin position="47"/>
        <end position="473"/>
    </location>
</feature>
<feature type="active site" description="Proton acceptor; for dehydratase activity" evidence="6">
    <location>
        <position position="966"/>
    </location>
</feature>
<keyword evidence="11" id="KW-1185">Reference proteome</keyword>
<dbReference type="Gene3D" id="3.30.70.3290">
    <property type="match status" value="1"/>
</dbReference>
<dbReference type="Gene3D" id="3.40.50.720">
    <property type="entry name" value="NAD(P)-binding Rossmann-like Domain"/>
    <property type="match status" value="2"/>
</dbReference>
<evidence type="ECO:0000256" key="5">
    <source>
        <dbReference type="ARBA" id="ARBA00048404"/>
    </source>
</evidence>
<dbReference type="InterPro" id="IPR057326">
    <property type="entry name" value="KR_dom"/>
</dbReference>
<dbReference type="Pfam" id="PF02801">
    <property type="entry name" value="Ketoacyl-synt_C"/>
    <property type="match status" value="1"/>
</dbReference>
<feature type="region of interest" description="C-terminal hotdog fold" evidence="6">
    <location>
        <begin position="1070"/>
        <end position="1215"/>
    </location>
</feature>
<dbReference type="Pfam" id="PF00109">
    <property type="entry name" value="ketoacyl-synt"/>
    <property type="match status" value="1"/>
</dbReference>
<keyword evidence="3" id="KW-0597">Phosphoprotein</keyword>
<dbReference type="GO" id="GO:0004315">
    <property type="term" value="F:3-oxoacyl-[acyl-carrier-protein] synthase activity"/>
    <property type="evidence" value="ECO:0007669"/>
    <property type="project" value="InterPro"/>
</dbReference>
<evidence type="ECO:0000259" key="7">
    <source>
        <dbReference type="PROSITE" id="PS50075"/>
    </source>
</evidence>
<evidence type="ECO:0000313" key="10">
    <source>
        <dbReference type="EMBL" id="KAI5608776.1"/>
    </source>
</evidence>
<organism evidence="10 11">
    <name type="scientific">Silurus asotus</name>
    <name type="common">Amur catfish</name>
    <name type="synonym">Parasilurus asotus</name>
    <dbReference type="NCBI Taxonomy" id="30991"/>
    <lineage>
        <taxon>Eukaryota</taxon>
        <taxon>Metazoa</taxon>
        <taxon>Chordata</taxon>
        <taxon>Craniata</taxon>
        <taxon>Vertebrata</taxon>
        <taxon>Euteleostomi</taxon>
        <taxon>Actinopterygii</taxon>
        <taxon>Neopterygii</taxon>
        <taxon>Teleostei</taxon>
        <taxon>Ostariophysi</taxon>
        <taxon>Siluriformes</taxon>
        <taxon>Siluridae</taxon>
        <taxon>Silurus</taxon>
    </lineage>
</organism>
<dbReference type="Gene3D" id="3.40.47.10">
    <property type="match status" value="1"/>
</dbReference>
<accession>A0AAD5A2W2</accession>
<dbReference type="InterPro" id="IPR050444">
    <property type="entry name" value="Polyketide_Synthase"/>
</dbReference>
<dbReference type="InterPro" id="IPR016039">
    <property type="entry name" value="Thiolase-like"/>
</dbReference>
<dbReference type="InterPro" id="IPR042104">
    <property type="entry name" value="PKS_dehydratase_sf"/>
</dbReference>
<dbReference type="InterPro" id="IPR049900">
    <property type="entry name" value="PKS_mFAS_DH"/>
</dbReference>
<dbReference type="InterPro" id="IPR020841">
    <property type="entry name" value="PKS_Beta-ketoAc_synthase_dom"/>
</dbReference>
<dbReference type="Gene3D" id="1.10.1200.10">
    <property type="entry name" value="ACP-like"/>
    <property type="match status" value="1"/>
</dbReference>
<dbReference type="PANTHER" id="PTHR45681">
    <property type="entry name" value="POLYKETIDE SYNTHASE 44-RELATED"/>
    <property type="match status" value="1"/>
</dbReference>
<dbReference type="SUPFAM" id="SSF52151">
    <property type="entry name" value="FabD/lysophospholipase-like"/>
    <property type="match status" value="1"/>
</dbReference>
<dbReference type="SMART" id="SM00822">
    <property type="entry name" value="PKS_KR"/>
    <property type="match status" value="1"/>
</dbReference>
<dbReference type="InterPro" id="IPR036291">
    <property type="entry name" value="NAD(P)-bd_dom_sf"/>
</dbReference>